<dbReference type="InterPro" id="IPR050208">
    <property type="entry name" value="MHC_class-I_related"/>
</dbReference>
<dbReference type="PANTHER" id="PTHR16675:SF237">
    <property type="entry name" value="MHC CLASS I ANTIGEN TRANSCRIPT VARIANT 1-RELATED"/>
    <property type="match status" value="1"/>
</dbReference>
<name>A0AA47MZD8_MERPO</name>
<gene>
    <name evidence="7" type="primary">Mr1_2</name>
    <name evidence="7" type="ORF">N1851_009920</name>
</gene>
<feature type="transmembrane region" description="Helical" evidence="4">
    <location>
        <begin position="665"/>
        <end position="686"/>
    </location>
</feature>
<keyword evidence="5" id="KW-0732">Signal</keyword>
<keyword evidence="4" id="KW-1133">Transmembrane helix</keyword>
<evidence type="ECO:0000259" key="6">
    <source>
        <dbReference type="PROSITE" id="PS50835"/>
    </source>
</evidence>
<evidence type="ECO:0000256" key="1">
    <source>
        <dbReference type="ARBA" id="ARBA00023180"/>
    </source>
</evidence>
<dbReference type="InterPro" id="IPR003597">
    <property type="entry name" value="Ig_C1-set"/>
</dbReference>
<dbReference type="PROSITE" id="PS50835">
    <property type="entry name" value="IG_LIKE"/>
    <property type="match status" value="4"/>
</dbReference>
<feature type="compositionally biased region" description="Low complexity" evidence="3">
    <location>
        <begin position="1384"/>
        <end position="1395"/>
    </location>
</feature>
<evidence type="ECO:0000256" key="3">
    <source>
        <dbReference type="SAM" id="MobiDB-lite"/>
    </source>
</evidence>
<feature type="signal peptide" evidence="5">
    <location>
        <begin position="1"/>
        <end position="18"/>
    </location>
</feature>
<dbReference type="Proteomes" id="UP001174136">
    <property type="component" value="Unassembled WGS sequence"/>
</dbReference>
<dbReference type="InterPro" id="IPR036179">
    <property type="entry name" value="Ig-like_dom_sf"/>
</dbReference>
<dbReference type="InterPro" id="IPR007110">
    <property type="entry name" value="Ig-like_dom"/>
</dbReference>
<dbReference type="GO" id="GO:0006955">
    <property type="term" value="P:immune response"/>
    <property type="evidence" value="ECO:0007669"/>
    <property type="project" value="TreeGrafter"/>
</dbReference>
<evidence type="ECO:0000256" key="5">
    <source>
        <dbReference type="SAM" id="SignalP"/>
    </source>
</evidence>
<keyword evidence="1" id="KW-0325">Glycoprotein</keyword>
<keyword evidence="4" id="KW-0812">Transmembrane</keyword>
<dbReference type="SUPFAM" id="SSF54452">
    <property type="entry name" value="MHC antigen-recognition domain"/>
    <property type="match status" value="4"/>
</dbReference>
<feature type="region of interest" description="Disordered" evidence="3">
    <location>
        <begin position="1383"/>
        <end position="1405"/>
    </location>
</feature>
<feature type="domain" description="Ig-like" evidence="6">
    <location>
        <begin position="895"/>
        <end position="980"/>
    </location>
</feature>
<reference evidence="7" key="1">
    <citation type="journal article" date="2023" name="Front. Mar. Sci.">
        <title>A new Merluccius polli reference genome to investigate the effects of global change in West African waters.</title>
        <authorList>
            <person name="Mateo J.L."/>
            <person name="Blanco-Fernandez C."/>
            <person name="Garcia-Vazquez E."/>
            <person name="Machado-Schiaffino G."/>
        </authorList>
    </citation>
    <scope>NUCLEOTIDE SEQUENCE</scope>
    <source>
        <strain evidence="7">C29</strain>
        <tissue evidence="7">Fin</tissue>
    </source>
</reference>
<dbReference type="PRINTS" id="PR01638">
    <property type="entry name" value="MHCCLASSI"/>
</dbReference>
<protein>
    <submittedName>
        <fullName evidence="7">Major histocompatibility complex class I-related gene protein</fullName>
    </submittedName>
</protein>
<feature type="domain" description="Ig-like" evidence="6">
    <location>
        <begin position="203"/>
        <end position="288"/>
    </location>
</feature>
<dbReference type="SMART" id="SM00407">
    <property type="entry name" value="IGc1"/>
    <property type="match status" value="4"/>
</dbReference>
<evidence type="ECO:0000256" key="2">
    <source>
        <dbReference type="RuleBase" id="RU004439"/>
    </source>
</evidence>
<dbReference type="Pfam" id="PF00129">
    <property type="entry name" value="MHC_I"/>
    <property type="match status" value="4"/>
</dbReference>
<dbReference type="InterPro" id="IPR011161">
    <property type="entry name" value="MHC_I-like_Ag-recog"/>
</dbReference>
<evidence type="ECO:0000313" key="8">
    <source>
        <dbReference type="Proteomes" id="UP001174136"/>
    </source>
</evidence>
<dbReference type="InterPro" id="IPR013783">
    <property type="entry name" value="Ig-like_fold"/>
</dbReference>
<dbReference type="GO" id="GO:0005615">
    <property type="term" value="C:extracellular space"/>
    <property type="evidence" value="ECO:0007669"/>
    <property type="project" value="TreeGrafter"/>
</dbReference>
<dbReference type="Gene3D" id="2.60.40.10">
    <property type="entry name" value="Immunoglobulins"/>
    <property type="match status" value="4"/>
</dbReference>
<evidence type="ECO:0000313" key="7">
    <source>
        <dbReference type="EMBL" id="KAK0149354.1"/>
    </source>
</evidence>
<feature type="transmembrane region" description="Helical" evidence="4">
    <location>
        <begin position="1357"/>
        <end position="1378"/>
    </location>
</feature>
<feature type="domain" description="Ig-like" evidence="6">
    <location>
        <begin position="1241"/>
        <end position="1326"/>
    </location>
</feature>
<dbReference type="InterPro" id="IPR011162">
    <property type="entry name" value="MHC_I/II-like_Ag-recog"/>
</dbReference>
<accession>A0AA47MZD8</accession>
<sequence>MKAGGLVVLLGLCHGVSSVIHSLKYFRTASSGVSNFPEFVAVGMVDELQFIHYDSNSQKAEFKQSWMDQATRDNPQYLERETGKFLGDQQVNKVNIETAKQRFNQTGGVHMVQWMSGCEWDDEDDTTDGYRQFGYDGEDFLVLDLKNLRWIAPTPQAFISKLRLDQDRADLEYYKNYYNKECVDWLKKYLDYGKSTLQRTERPEVSLLQRRPSSPVVCHATGFYPDKVVVFWRRDGDELYEHVDHGEVLPNPDGTFQVSVDLDLASVPREDWRRYECVVQLKGIEDISTRLDPALVRTNWGKTGPGRDGGVKNDITTPIIIAVLILAAVAAVGVAGVFVYKKRSAALGTVRNRVQLLRPNLSTHMIHSLNYFYTGSSGVPNFPEFVAVGMVDELQFIHYDSNSQKAEPKQSWMDQATRDDPQYLERETGNFLGHQQVNKVSIENLKRRFNQTGGVHMVQRMSGCEWDDEDDTTDGYQQYGYDGEDFLVLDLKNLRWIAPTPQAFISKLRLDQNRAQLEYLKNYYNKECVTWLKKYLDYGKSTLQRTERPEVSLLQRRPSSPVVCHATGFYPDKVVVFWRRDGDELYEHVDHGEVLPNPDGTFQVSVDLDLASVPQEDWRRYECVVQLKGIEDISTRLDPALVRTNWGKTGPGRDGGVKNDITTPIIIAVLILAAVAAVGVAGVFVYKKRSAALGTVRNRVQLLRPNLSTHMIHSLKYFYTGSSGVSNFPEFVVVGMVDELQFIHYDSNSQKAEPKQSWMDQFTRDDPQYLERNTGNFLGKQQTYKVDIETLKRRFNQTGGVHMVQMMSGCEWDDEDDTTDGYLQYGYDGEDFIVLDLKNLRWIAPTPQAFISKLRLDQDRADLEYLKNYYNKECVAWLKKYLDYGKSTLQRTERPEVSLLQRRPSSPVVCHATGFYPDRVVVFWRRDGDELYEHVDHGEVLPNPDGTFQVSVDLDLASVPREDWRRYECVVQLKGIEDISTRLDPALVRTNWGKTGPGRDGGVKNDITTPIIIAVLVLAAVAAVGVAGVFVYKKRSAALGTVRNRVQLLRPNLSTHMIHSLKYFYTASSGVSNFPEYVGVGMVDELQFIHYDSNSQKAEFKQSWMDQFTRDNPQYLERQTGYYLSAQQINKNNIETLKRRFNQTGGVHMVQRMDGCEWDDEDDTTDGYQQFGYDGEDFIVLDLKNLRWIAPTPQAFITKLKWDQDRADLEYLKNYYNKECVDWLKKYLDYGKSTLQRTERPEVSLLQRSPSSPVVCHATGFYPDRVVVFWKRDGDELYEHVDHGEVLPNPDGTFQVSVDLDLASVPREDWRRYECVVQLKGIEDISTRLDPALVRTNWGKTGPGRDGGVKNDITTPIIIAVLILAAVAAVGVAGVFVYKKRSGSHSSSGNSEEQSPAPEAQPLNT</sequence>
<feature type="transmembrane region" description="Helical" evidence="4">
    <location>
        <begin position="319"/>
        <end position="340"/>
    </location>
</feature>
<dbReference type="SUPFAM" id="SSF48726">
    <property type="entry name" value="Immunoglobulin"/>
    <property type="match status" value="4"/>
</dbReference>
<keyword evidence="8" id="KW-1185">Reference proteome</keyword>
<dbReference type="FunFam" id="3.30.500.10:FF:000001">
    <property type="entry name" value="H-2 class I histocompatibility antigen, alpha chain"/>
    <property type="match status" value="4"/>
</dbReference>
<dbReference type="PANTHER" id="PTHR16675">
    <property type="entry name" value="MHC CLASS I-RELATED"/>
    <property type="match status" value="1"/>
</dbReference>
<evidence type="ECO:0000256" key="4">
    <source>
        <dbReference type="SAM" id="Phobius"/>
    </source>
</evidence>
<comment type="caution">
    <text evidence="7">The sequence shown here is derived from an EMBL/GenBank/DDBJ whole genome shotgun (WGS) entry which is preliminary data.</text>
</comment>
<feature type="domain" description="Ig-like" evidence="6">
    <location>
        <begin position="549"/>
        <end position="634"/>
    </location>
</feature>
<proteinExistence type="inferred from homology"/>
<dbReference type="Gene3D" id="3.30.500.10">
    <property type="entry name" value="MHC class I-like antigen recognition-like"/>
    <property type="match status" value="4"/>
</dbReference>
<dbReference type="Pfam" id="PF07654">
    <property type="entry name" value="C1-set"/>
    <property type="match status" value="4"/>
</dbReference>
<dbReference type="GO" id="GO:0009897">
    <property type="term" value="C:external side of plasma membrane"/>
    <property type="evidence" value="ECO:0007669"/>
    <property type="project" value="TreeGrafter"/>
</dbReference>
<feature type="chain" id="PRO_5041406657" evidence="5">
    <location>
        <begin position="19"/>
        <end position="1405"/>
    </location>
</feature>
<organism evidence="7 8">
    <name type="scientific">Merluccius polli</name>
    <name type="common">Benguela hake</name>
    <name type="synonym">Merluccius cadenati</name>
    <dbReference type="NCBI Taxonomy" id="89951"/>
    <lineage>
        <taxon>Eukaryota</taxon>
        <taxon>Metazoa</taxon>
        <taxon>Chordata</taxon>
        <taxon>Craniata</taxon>
        <taxon>Vertebrata</taxon>
        <taxon>Euteleostomi</taxon>
        <taxon>Actinopterygii</taxon>
        <taxon>Neopterygii</taxon>
        <taxon>Teleostei</taxon>
        <taxon>Neoteleostei</taxon>
        <taxon>Acanthomorphata</taxon>
        <taxon>Zeiogadaria</taxon>
        <taxon>Gadariae</taxon>
        <taxon>Gadiformes</taxon>
        <taxon>Gadoidei</taxon>
        <taxon>Merlucciidae</taxon>
        <taxon>Merluccius</taxon>
    </lineage>
</organism>
<comment type="similarity">
    <text evidence="2">Belongs to the MHC class I family.</text>
</comment>
<dbReference type="InterPro" id="IPR001039">
    <property type="entry name" value="MHC_I_a_a1/a2"/>
</dbReference>
<feature type="transmembrane region" description="Helical" evidence="4">
    <location>
        <begin position="1011"/>
        <end position="1032"/>
    </location>
</feature>
<dbReference type="InterPro" id="IPR037055">
    <property type="entry name" value="MHC_I-like_Ag-recog_sf"/>
</dbReference>
<keyword evidence="4" id="KW-0472">Membrane</keyword>
<dbReference type="EMBL" id="JAOPHQ010001775">
    <property type="protein sequence ID" value="KAK0149354.1"/>
    <property type="molecule type" value="Genomic_DNA"/>
</dbReference>